<accession>A0A699YTD3</accession>
<feature type="region of interest" description="Disordered" evidence="1">
    <location>
        <begin position="198"/>
        <end position="223"/>
    </location>
</feature>
<proteinExistence type="predicted"/>
<gene>
    <name evidence="2" type="ORF">HaLaN_06419</name>
</gene>
<evidence type="ECO:0000313" key="2">
    <source>
        <dbReference type="EMBL" id="GFH10998.1"/>
    </source>
</evidence>
<dbReference type="EMBL" id="BLLF01000365">
    <property type="protein sequence ID" value="GFH10998.1"/>
    <property type="molecule type" value="Genomic_DNA"/>
</dbReference>
<feature type="region of interest" description="Disordered" evidence="1">
    <location>
        <begin position="12"/>
        <end position="49"/>
    </location>
</feature>
<evidence type="ECO:0000256" key="1">
    <source>
        <dbReference type="SAM" id="MobiDB-lite"/>
    </source>
</evidence>
<protein>
    <submittedName>
        <fullName evidence="2">Uncharacterized protein</fullName>
    </submittedName>
</protein>
<feature type="compositionally biased region" description="Gly residues" evidence="1">
    <location>
        <begin position="212"/>
        <end position="223"/>
    </location>
</feature>
<comment type="caution">
    <text evidence="2">The sequence shown here is derived from an EMBL/GenBank/DDBJ whole genome shotgun (WGS) entry which is preliminary data.</text>
</comment>
<evidence type="ECO:0000313" key="3">
    <source>
        <dbReference type="Proteomes" id="UP000485058"/>
    </source>
</evidence>
<feature type="compositionally biased region" description="Pro residues" evidence="1">
    <location>
        <begin position="13"/>
        <end position="24"/>
    </location>
</feature>
<name>A0A699YTD3_HAELA</name>
<dbReference type="AlphaFoldDB" id="A0A699YTD3"/>
<sequence length="255" mass="24800">MPACMPAFCRCSPSPPPKSGPPAFNPSLQPGPRSQVVAQHSAAAATPASSVLRDELRGRILASHAYAAPLHSTSAVTPPLSTCPLTPCTCHQACDCQGHVGAGAVQLEHGGSGLDEGRHLAHPGRLGHAVAYGGQGGAATASPPPPLTPHSLGVLGWAGLPALACPALPASASLPGLPGLAALGLAAGVTTGAGRASCPEGDATGQQQCPAGGLGRAGEAGGRAGDCPASGLAGRDRKVGHALSGGPAWAWAWVG</sequence>
<feature type="compositionally biased region" description="Low complexity" evidence="1">
    <location>
        <begin position="34"/>
        <end position="49"/>
    </location>
</feature>
<dbReference type="Proteomes" id="UP000485058">
    <property type="component" value="Unassembled WGS sequence"/>
</dbReference>
<organism evidence="2 3">
    <name type="scientific">Haematococcus lacustris</name>
    <name type="common">Green alga</name>
    <name type="synonym">Haematococcus pluvialis</name>
    <dbReference type="NCBI Taxonomy" id="44745"/>
    <lineage>
        <taxon>Eukaryota</taxon>
        <taxon>Viridiplantae</taxon>
        <taxon>Chlorophyta</taxon>
        <taxon>core chlorophytes</taxon>
        <taxon>Chlorophyceae</taxon>
        <taxon>CS clade</taxon>
        <taxon>Chlamydomonadales</taxon>
        <taxon>Haematococcaceae</taxon>
        <taxon>Haematococcus</taxon>
    </lineage>
</organism>
<reference evidence="2 3" key="1">
    <citation type="submission" date="2020-02" db="EMBL/GenBank/DDBJ databases">
        <title>Draft genome sequence of Haematococcus lacustris strain NIES-144.</title>
        <authorList>
            <person name="Morimoto D."/>
            <person name="Nakagawa S."/>
            <person name="Yoshida T."/>
            <person name="Sawayama S."/>
        </authorList>
    </citation>
    <scope>NUCLEOTIDE SEQUENCE [LARGE SCALE GENOMIC DNA]</scope>
    <source>
        <strain evidence="2 3">NIES-144</strain>
    </source>
</reference>
<keyword evidence="3" id="KW-1185">Reference proteome</keyword>